<evidence type="ECO:0000313" key="1">
    <source>
        <dbReference type="EMBL" id="GMH26571.1"/>
    </source>
</evidence>
<reference evidence="1" key="1">
    <citation type="submission" date="2023-05" db="EMBL/GenBank/DDBJ databases">
        <title>Nepenthes gracilis genome sequencing.</title>
        <authorList>
            <person name="Fukushima K."/>
        </authorList>
    </citation>
    <scope>NUCLEOTIDE SEQUENCE</scope>
    <source>
        <strain evidence="1">SING2019-196</strain>
    </source>
</reference>
<sequence>MDHLWYDPLPHQLFFLLQVSLEIPLGGFGYPFHYGIEDHFSFVLNQFGSMLQCFLRHGAIDSKILIKVAWVDMCKSNDINDSYVQNNVPHILTALQASLREIIACLDKLN</sequence>
<accession>A0AAD3TD09</accession>
<evidence type="ECO:0000313" key="2">
    <source>
        <dbReference type="Proteomes" id="UP001279734"/>
    </source>
</evidence>
<dbReference type="AlphaFoldDB" id="A0AAD3TD09"/>
<keyword evidence="2" id="KW-1185">Reference proteome</keyword>
<comment type="caution">
    <text evidence="1">The sequence shown here is derived from an EMBL/GenBank/DDBJ whole genome shotgun (WGS) entry which is preliminary data.</text>
</comment>
<name>A0AAD3TD09_NEPGR</name>
<proteinExistence type="predicted"/>
<organism evidence="1 2">
    <name type="scientific">Nepenthes gracilis</name>
    <name type="common">Slender pitcher plant</name>
    <dbReference type="NCBI Taxonomy" id="150966"/>
    <lineage>
        <taxon>Eukaryota</taxon>
        <taxon>Viridiplantae</taxon>
        <taxon>Streptophyta</taxon>
        <taxon>Embryophyta</taxon>
        <taxon>Tracheophyta</taxon>
        <taxon>Spermatophyta</taxon>
        <taxon>Magnoliopsida</taxon>
        <taxon>eudicotyledons</taxon>
        <taxon>Gunneridae</taxon>
        <taxon>Pentapetalae</taxon>
        <taxon>Caryophyllales</taxon>
        <taxon>Nepenthaceae</taxon>
        <taxon>Nepenthes</taxon>
    </lineage>
</organism>
<dbReference type="EMBL" id="BSYO01000031">
    <property type="protein sequence ID" value="GMH26571.1"/>
    <property type="molecule type" value="Genomic_DNA"/>
</dbReference>
<gene>
    <name evidence="1" type="ORF">Nepgr_028414</name>
</gene>
<dbReference type="Proteomes" id="UP001279734">
    <property type="component" value="Unassembled WGS sequence"/>
</dbReference>
<protein>
    <submittedName>
        <fullName evidence="1">Uncharacterized protein</fullName>
    </submittedName>
</protein>